<dbReference type="Proteomes" id="UP000682204">
    <property type="component" value="Chromosome"/>
</dbReference>
<protein>
    <submittedName>
        <fullName evidence="1">Uncharacterized protein</fullName>
    </submittedName>
</protein>
<proteinExistence type="predicted"/>
<dbReference type="EMBL" id="CP074691">
    <property type="protein sequence ID" value="QVL37030.1"/>
    <property type="molecule type" value="Genomic_DNA"/>
</dbReference>
<keyword evidence="2" id="KW-1185">Reference proteome</keyword>
<evidence type="ECO:0000313" key="2">
    <source>
        <dbReference type="Proteomes" id="UP000682204"/>
    </source>
</evidence>
<sequence length="215" mass="21934">MCIGAMAGAGGALGGLSTALSAVGALVQGLASYQSAQAQSAAMSANARIAEQNAAQARSNAEMSRKAGQLAQEDAAAEERRLRQEGHQFAGQQRSLLGASGVASDYGSGTSLLMDTFAGIEADAAVIRRSGNRQAWGQEVQAVNYGNQADSYTMQAQSFRSQAKAARQGGFFGLLGGAIGAGSSILSAPKVASSWYSKSSSGATSLIHPDRRLGR</sequence>
<gene>
    <name evidence="1" type="ORF">KIH16_04475</name>
</gene>
<reference evidence="1" key="1">
    <citation type="submission" date="2021-05" db="EMBL/GenBank/DDBJ databases">
        <title>An isolated secondary fermenter in methanogenic hydrocarbon-degrading communities.</title>
        <authorList>
            <person name="Liu Y.-F."/>
            <person name="Liu Z.-l."/>
        </authorList>
    </citation>
    <scope>NUCLEOTIDE SEQUENCE</scope>
    <source>
        <strain evidence="1">L-13</strain>
    </source>
</reference>
<organism evidence="1 2">
    <name type="scientific">Aminirod propionatiphilus</name>
    <dbReference type="NCBI Taxonomy" id="3415223"/>
    <lineage>
        <taxon>Bacteria</taxon>
        <taxon>Thermotogati</taxon>
        <taxon>Synergistota</taxon>
        <taxon>Synergistia</taxon>
        <taxon>Synergistales</taxon>
        <taxon>Aminiphilaceae</taxon>
        <taxon>Aminirod</taxon>
    </lineage>
</organism>
<name>A0ACD1DY38_9BACT</name>
<evidence type="ECO:0000313" key="1">
    <source>
        <dbReference type="EMBL" id="QVL37030.1"/>
    </source>
</evidence>
<accession>A0ACD1DY38</accession>